<dbReference type="InterPro" id="IPR011683">
    <property type="entry name" value="Glyco_hydro_53"/>
</dbReference>
<dbReference type="Proteomes" id="UP000070452">
    <property type="component" value="Unassembled WGS sequence"/>
</dbReference>
<dbReference type="Pfam" id="PF07745">
    <property type="entry name" value="Glyco_hydro_53"/>
    <property type="match status" value="1"/>
</dbReference>
<comment type="caution">
    <text evidence="5">The sequence shown here is derived from an EMBL/GenBank/DDBJ whole genome shotgun (WGS) entry which is preliminary data.</text>
</comment>
<sequence length="543" mass="59866">MKMGIWLRKAVLFAAVLGALGAVSKTVEASASEFIRGADISILSDMEKSGAKYYEDDISKGALEILKNNGVNYVRLRLWQDPYNSNGESYGAGTNDLETTIDLAKRAKNLGLKVLLDFHYSDFWVDPGKQNLPKAWQGLTFEEMNTALYDYTKNVLSEMKQLDVYPDMVQIGNELNSGMLWPYGKSWGEGGGEFDRLAAFLKSGIQAVRDTQPKTTPVMLHLADGGDTGAFTWWFDEITSRGVSFDLIGVSYYPYWHGSMNELQTNMNAISQRYGKEVIVVETAYGHTTANADTMPNAFGEAEAAAGGYEPTPTGQAEYLLDLADRIQAVPNNRGAGFFYWEPLWYNGNVSWATQAGMNYLSVQSTMGNEWDNQAMFDFAGNALPSLRAFKQAGAQINLVKNASFESDGPTTSPSNWQTWFQQGTAKGTIKTEAGTFFGDYKLTFWQDQAYEASAYQNVSGISKGTYTLSAYVMSGGEFDTNQLYIKNYGGAELNTAVVKTSEWTKITIKDIPITTGVCEIGVYSKASGNAWTNVDFVSLVKQ</sequence>
<reference evidence="5 6" key="1">
    <citation type="submission" date="2016-01" db="EMBL/GenBank/DDBJ databases">
        <title>Molecular Mechanisms for transfer of large genomic segments between Enterococcus faecium strains.</title>
        <authorList>
            <person name="Garcia-Solache M.A."/>
            <person name="Lebreton F."/>
            <person name="Mclaughlin R.E."/>
            <person name="Whiteaker J.D."/>
            <person name="Gilmore M.S."/>
            <person name="Rice L.B."/>
        </authorList>
    </citation>
    <scope>NUCLEOTIDE SEQUENCE [LARGE SCALE GENOMIC DNA]</scope>
    <source>
        <strain evidence="5 6">D344RRF x C68</strain>
    </source>
</reference>
<evidence type="ECO:0000313" key="5">
    <source>
        <dbReference type="EMBL" id="KWX17622.1"/>
    </source>
</evidence>
<name>A0A132P6K1_ENTFC</name>
<dbReference type="InterPro" id="IPR017853">
    <property type="entry name" value="GH"/>
</dbReference>
<dbReference type="Gene3D" id="2.60.120.260">
    <property type="entry name" value="Galactose-binding domain-like"/>
    <property type="match status" value="1"/>
</dbReference>
<dbReference type="PANTHER" id="PTHR34983:SF2">
    <property type="entry name" value="ENDO-BETA-1,4-GALACTANASE"/>
    <property type="match status" value="1"/>
</dbReference>
<feature type="signal peptide" evidence="4">
    <location>
        <begin position="1"/>
        <end position="24"/>
    </location>
</feature>
<organism evidence="5 6">
    <name type="scientific">Enterococcus faecium</name>
    <name type="common">Streptococcus faecium</name>
    <dbReference type="NCBI Taxonomy" id="1352"/>
    <lineage>
        <taxon>Bacteria</taxon>
        <taxon>Bacillati</taxon>
        <taxon>Bacillota</taxon>
        <taxon>Bacilli</taxon>
        <taxon>Lactobacillales</taxon>
        <taxon>Enterococcaceae</taxon>
        <taxon>Enterococcus</taxon>
    </lineage>
</organism>
<keyword evidence="2 4" id="KW-0378">Hydrolase</keyword>
<evidence type="ECO:0000256" key="2">
    <source>
        <dbReference type="ARBA" id="ARBA00022801"/>
    </source>
</evidence>
<evidence type="ECO:0000313" key="6">
    <source>
        <dbReference type="Proteomes" id="UP000070452"/>
    </source>
</evidence>
<gene>
    <name evidence="5" type="ORF">AWT83_03490</name>
</gene>
<feature type="chain" id="PRO_5039751679" description="Arabinogalactan endo-beta-1,4-galactanase" evidence="4">
    <location>
        <begin position="25"/>
        <end position="543"/>
    </location>
</feature>
<proteinExistence type="inferred from homology"/>
<dbReference type="EMBL" id="LRHK01000001">
    <property type="protein sequence ID" value="KWX17622.1"/>
    <property type="molecule type" value="Genomic_DNA"/>
</dbReference>
<evidence type="ECO:0000256" key="4">
    <source>
        <dbReference type="RuleBase" id="RU361192"/>
    </source>
</evidence>
<keyword evidence="4" id="KW-0732">Signal</keyword>
<dbReference type="GO" id="GO:0015926">
    <property type="term" value="F:glucosidase activity"/>
    <property type="evidence" value="ECO:0007669"/>
    <property type="project" value="InterPro"/>
</dbReference>
<dbReference type="RefSeq" id="WP_002297377.1">
    <property type="nucleotide sequence ID" value="NZ_CP072894.1"/>
</dbReference>
<accession>A0A132P6K1</accession>
<dbReference type="SUPFAM" id="SSF51445">
    <property type="entry name" value="(Trans)glycosidases"/>
    <property type="match status" value="1"/>
</dbReference>
<dbReference type="AlphaFoldDB" id="A0A132P6K1"/>
<dbReference type="GO" id="GO:0031218">
    <property type="term" value="F:arabinogalactan endo-1,4-beta-galactosidase activity"/>
    <property type="evidence" value="ECO:0007669"/>
    <property type="project" value="UniProtKB-EC"/>
</dbReference>
<dbReference type="PANTHER" id="PTHR34983">
    <property type="entry name" value="ARABINOGALACTAN ENDO-BETA-1,4-GALACTANASE A"/>
    <property type="match status" value="1"/>
</dbReference>
<comment type="catalytic activity">
    <reaction evidence="4">
        <text>The enzyme specifically hydrolyzes (1-&gt;4)-beta-D-galactosidic linkages in type I arabinogalactans.</text>
        <dbReference type="EC" id="3.2.1.89"/>
    </reaction>
</comment>
<dbReference type="GO" id="GO:0045490">
    <property type="term" value="P:pectin catabolic process"/>
    <property type="evidence" value="ECO:0007669"/>
    <property type="project" value="TreeGrafter"/>
</dbReference>
<keyword evidence="3 4" id="KW-0326">Glycosidase</keyword>
<dbReference type="Gene3D" id="3.20.20.80">
    <property type="entry name" value="Glycosidases"/>
    <property type="match status" value="1"/>
</dbReference>
<comment type="similarity">
    <text evidence="1 4">Belongs to the glycosyl hydrolase 53 family.</text>
</comment>
<evidence type="ECO:0000256" key="3">
    <source>
        <dbReference type="ARBA" id="ARBA00023295"/>
    </source>
</evidence>
<dbReference type="EC" id="3.2.1.89" evidence="4"/>
<evidence type="ECO:0000256" key="1">
    <source>
        <dbReference type="ARBA" id="ARBA00010687"/>
    </source>
</evidence>
<protein>
    <recommendedName>
        <fullName evidence="4">Arabinogalactan endo-beta-1,4-galactanase</fullName>
        <ecNumber evidence="4">3.2.1.89</ecNumber>
    </recommendedName>
</protein>